<accession>A0A420FVM3</accession>
<proteinExistence type="predicted"/>
<evidence type="ECO:0000313" key="1">
    <source>
        <dbReference type="EMBL" id="RKF37027.1"/>
    </source>
</evidence>
<dbReference type="EMBL" id="MCAQ01000012">
    <property type="protein sequence ID" value="RKF37027.1"/>
    <property type="molecule type" value="Genomic_DNA"/>
</dbReference>
<protein>
    <submittedName>
        <fullName evidence="1">Uncharacterized protein</fullName>
    </submittedName>
</protein>
<sequence>MSYVLCFEKDYITYKTDQYSNAIEEMAQSVVYTIIIWLSKLPACLIQYYKNLQPVAIKSKKNLKLV</sequence>
<comment type="caution">
    <text evidence="1">The sequence shown here is derived from an EMBL/GenBank/DDBJ whole genome shotgun (WGS) entry which is preliminary data.</text>
</comment>
<organism evidence="1 2">
    <name type="scientific">Sphingobacterium siyangense</name>
    <dbReference type="NCBI Taxonomy" id="459529"/>
    <lineage>
        <taxon>Bacteria</taxon>
        <taxon>Pseudomonadati</taxon>
        <taxon>Bacteroidota</taxon>
        <taxon>Sphingobacteriia</taxon>
        <taxon>Sphingobacteriales</taxon>
        <taxon>Sphingobacteriaceae</taxon>
        <taxon>Sphingobacterium</taxon>
    </lineage>
</organism>
<name>A0A420FVM3_9SPHI</name>
<dbReference type="AlphaFoldDB" id="A0A420FVM3"/>
<gene>
    <name evidence="1" type="ORF">BCY89_05075</name>
</gene>
<dbReference type="Proteomes" id="UP000286402">
    <property type="component" value="Unassembled WGS sequence"/>
</dbReference>
<keyword evidence="2" id="KW-1185">Reference proteome</keyword>
<evidence type="ECO:0000313" key="2">
    <source>
        <dbReference type="Proteomes" id="UP000286402"/>
    </source>
</evidence>
<reference evidence="1 2" key="1">
    <citation type="submission" date="2016-07" db="EMBL/GenBank/DDBJ databases">
        <title>Genome analysis of Sphingobacterium siyangense T12B17.</title>
        <authorList>
            <person name="Xu D."/>
            <person name="Su Y."/>
            <person name="Zheng S."/>
        </authorList>
    </citation>
    <scope>NUCLEOTIDE SEQUENCE [LARGE SCALE GENOMIC DNA]</scope>
    <source>
        <strain evidence="1 2">T12B17</strain>
    </source>
</reference>